<feature type="signal peptide" evidence="1">
    <location>
        <begin position="1"/>
        <end position="27"/>
    </location>
</feature>
<feature type="chain" id="PRO_5026795631" description="Transglutaminase-like domain-containing protein" evidence="1">
    <location>
        <begin position="28"/>
        <end position="330"/>
    </location>
</feature>
<comment type="caution">
    <text evidence="2">The sequence shown here is derived from an EMBL/GenBank/DDBJ whole genome shotgun (WGS) entry which is preliminary data.</text>
</comment>
<dbReference type="AlphaFoldDB" id="A0A6N4R328"/>
<proteinExistence type="predicted"/>
<gene>
    <name evidence="2" type="ORF">DI628_02150</name>
</gene>
<evidence type="ECO:0008006" key="4">
    <source>
        <dbReference type="Google" id="ProtNLM"/>
    </source>
</evidence>
<dbReference type="EMBL" id="VAFM01000001">
    <property type="protein sequence ID" value="TKW61443.1"/>
    <property type="molecule type" value="Genomic_DNA"/>
</dbReference>
<reference evidence="2 3" key="1">
    <citation type="journal article" date="2017" name="Nat. Commun.">
        <title>In situ click chemistry generation of cyclooxygenase-2 inhibitors.</title>
        <authorList>
            <person name="Bhardwaj A."/>
            <person name="Kaur J."/>
            <person name="Wuest M."/>
            <person name="Wuest F."/>
        </authorList>
    </citation>
    <scope>NUCLEOTIDE SEQUENCE [LARGE SCALE GENOMIC DNA]</scope>
    <source>
        <strain evidence="2">S2_018_000_R2_106</strain>
    </source>
</reference>
<accession>A0A6N4R328</accession>
<sequence length="330" mass="35763">MSPHARTIFSFFAASALAVAAYAPAYAQNAMGNGFQTAARGGWQEYAYSYSNRIGEPQRLFFRLSADDISRGGAEFRDWDDVAAQNAAVQAVQVRARELETPNLKAEITPMRNGMNIRLMGRGGASDAKQLHDFRDALDQTYTTSLQRYAKQNYYRATMEGANRATIQPDHPAIAVRYTKAMGPVAKAIMEQVPGASESPRAFINAALTWLQSIPYDTLQNRSTSNGAGFQTPYGLIGNNLGDCDTKATALAALIRAAYPTIPLAIVYVPEHAFLGIGLPQTKEDFALRTEQGTFILADATGPGLTPLGYIDPRTQSKTGGVRTSILLVP</sequence>
<evidence type="ECO:0000313" key="2">
    <source>
        <dbReference type="EMBL" id="TKW61443.1"/>
    </source>
</evidence>
<dbReference type="Proteomes" id="UP000320948">
    <property type="component" value="Unassembled WGS sequence"/>
</dbReference>
<evidence type="ECO:0000313" key="3">
    <source>
        <dbReference type="Proteomes" id="UP000320948"/>
    </source>
</evidence>
<protein>
    <recommendedName>
        <fullName evidence="4">Transglutaminase-like domain-containing protein</fullName>
    </recommendedName>
</protein>
<evidence type="ECO:0000256" key="1">
    <source>
        <dbReference type="SAM" id="SignalP"/>
    </source>
</evidence>
<keyword evidence="1" id="KW-0732">Signal</keyword>
<name>A0A6N4R328_BLAVI</name>
<organism evidence="2 3">
    <name type="scientific">Blastochloris viridis</name>
    <name type="common">Rhodopseudomonas viridis</name>
    <dbReference type="NCBI Taxonomy" id="1079"/>
    <lineage>
        <taxon>Bacteria</taxon>
        <taxon>Pseudomonadati</taxon>
        <taxon>Pseudomonadota</taxon>
        <taxon>Alphaproteobacteria</taxon>
        <taxon>Hyphomicrobiales</taxon>
        <taxon>Blastochloridaceae</taxon>
        <taxon>Blastochloris</taxon>
    </lineage>
</organism>